<evidence type="ECO:0000256" key="3">
    <source>
        <dbReference type="ARBA" id="ARBA00023274"/>
    </source>
</evidence>
<dbReference type="PROSITE" id="PS00525">
    <property type="entry name" value="RIBOSOMAL_L6_1"/>
    <property type="match status" value="1"/>
</dbReference>
<comment type="similarity">
    <text evidence="1 4">Belongs to the universal ribosomal protein uL6 family.</text>
</comment>
<evidence type="ECO:0000256" key="1">
    <source>
        <dbReference type="ARBA" id="ARBA00009356"/>
    </source>
</evidence>
<proteinExistence type="inferred from homology"/>
<evidence type="ECO:0000256" key="2">
    <source>
        <dbReference type="ARBA" id="ARBA00022980"/>
    </source>
</evidence>
<evidence type="ECO:0000313" key="7">
    <source>
        <dbReference type="EMBL" id="PXF40456.1"/>
    </source>
</evidence>
<dbReference type="EMBL" id="NBIV01000292">
    <property type="protein sequence ID" value="PXF40456.1"/>
    <property type="molecule type" value="Genomic_DNA"/>
</dbReference>
<keyword evidence="2 4" id="KW-0689">Ribosomal protein</keyword>
<dbReference type="Pfam" id="PF00347">
    <property type="entry name" value="Ribosomal_L6"/>
    <property type="match status" value="1"/>
</dbReference>
<reference evidence="7 8" key="1">
    <citation type="journal article" date="2018" name="Mol. Biol. Evol.">
        <title>Analysis of the draft genome of the red seaweed Gracilariopsis chorda provides insights into genome size evolution in Rhodophyta.</title>
        <authorList>
            <person name="Lee J."/>
            <person name="Yang E.C."/>
            <person name="Graf L."/>
            <person name="Yang J.H."/>
            <person name="Qiu H."/>
            <person name="Zel Zion U."/>
            <person name="Chan C.X."/>
            <person name="Stephens T.G."/>
            <person name="Weber A.P.M."/>
            <person name="Boo G.H."/>
            <person name="Boo S.M."/>
            <person name="Kim K.M."/>
            <person name="Shin Y."/>
            <person name="Jung M."/>
            <person name="Lee S.J."/>
            <person name="Yim H.S."/>
            <person name="Lee J.H."/>
            <person name="Bhattacharya D."/>
            <person name="Yoon H.S."/>
        </authorList>
    </citation>
    <scope>NUCLEOTIDE SEQUENCE [LARGE SCALE GENOMIC DNA]</scope>
    <source>
        <strain evidence="7 8">SKKU-2015</strain>
        <tissue evidence="7">Whole body</tissue>
    </source>
</reference>
<evidence type="ECO:0000313" key="8">
    <source>
        <dbReference type="Proteomes" id="UP000247409"/>
    </source>
</evidence>
<keyword evidence="8" id="KW-1185">Reference proteome</keyword>
<dbReference type="InterPro" id="IPR002358">
    <property type="entry name" value="Ribosomal_uL6_CS"/>
</dbReference>
<evidence type="ECO:0000259" key="6">
    <source>
        <dbReference type="Pfam" id="PF00347"/>
    </source>
</evidence>
<dbReference type="PANTHER" id="PTHR11655">
    <property type="entry name" value="60S/50S RIBOSOMAL PROTEIN L6/L9"/>
    <property type="match status" value="1"/>
</dbReference>
<dbReference type="STRING" id="448386.A0A2V3IEE0"/>
<dbReference type="PRINTS" id="PR00059">
    <property type="entry name" value="RIBOSOMALL6"/>
</dbReference>
<dbReference type="GO" id="GO:1990904">
    <property type="term" value="C:ribonucleoprotein complex"/>
    <property type="evidence" value="ECO:0007669"/>
    <property type="project" value="UniProtKB-KW"/>
</dbReference>
<organism evidence="7 8">
    <name type="scientific">Gracilariopsis chorda</name>
    <dbReference type="NCBI Taxonomy" id="448386"/>
    <lineage>
        <taxon>Eukaryota</taxon>
        <taxon>Rhodophyta</taxon>
        <taxon>Florideophyceae</taxon>
        <taxon>Rhodymeniophycidae</taxon>
        <taxon>Gracilariales</taxon>
        <taxon>Gracilariaceae</taxon>
        <taxon>Gracilariopsis</taxon>
    </lineage>
</organism>
<dbReference type="OrthoDB" id="540873at2759"/>
<dbReference type="GO" id="GO:0003735">
    <property type="term" value="F:structural constituent of ribosome"/>
    <property type="evidence" value="ECO:0007669"/>
    <property type="project" value="InterPro"/>
</dbReference>
<name>A0A2V3IEE0_9FLOR</name>
<protein>
    <submittedName>
        <fullName evidence="7">50S ribosomal protein L6</fullName>
    </submittedName>
</protein>
<accession>A0A2V3IEE0</accession>
<evidence type="ECO:0000256" key="5">
    <source>
        <dbReference type="SAM" id="MobiDB-lite"/>
    </source>
</evidence>
<feature type="region of interest" description="Disordered" evidence="5">
    <location>
        <begin position="195"/>
        <end position="216"/>
    </location>
</feature>
<dbReference type="GO" id="GO:0019843">
    <property type="term" value="F:rRNA binding"/>
    <property type="evidence" value="ECO:0007669"/>
    <property type="project" value="InterPro"/>
</dbReference>
<dbReference type="SUPFAM" id="SSF56053">
    <property type="entry name" value="Ribosomal protein L6"/>
    <property type="match status" value="1"/>
</dbReference>
<dbReference type="InterPro" id="IPR000702">
    <property type="entry name" value="Ribosomal_uL6-like"/>
</dbReference>
<gene>
    <name evidence="7" type="ORF">BWQ96_09832</name>
</gene>
<dbReference type="PANTHER" id="PTHR11655:SF14">
    <property type="entry name" value="LARGE RIBOSOMAL SUBUNIT PROTEIN UL6M"/>
    <property type="match status" value="1"/>
</dbReference>
<dbReference type="GO" id="GO:0002181">
    <property type="term" value="P:cytoplasmic translation"/>
    <property type="evidence" value="ECO:0007669"/>
    <property type="project" value="TreeGrafter"/>
</dbReference>
<dbReference type="InterPro" id="IPR020040">
    <property type="entry name" value="Ribosomal_uL6_a/b-dom"/>
</dbReference>
<dbReference type="Gene3D" id="3.90.930.12">
    <property type="entry name" value="Ribosomal protein L6, alpha-beta domain"/>
    <property type="match status" value="1"/>
</dbReference>
<feature type="domain" description="Large ribosomal subunit protein uL6 alpha-beta" evidence="6">
    <location>
        <begin position="127"/>
        <end position="203"/>
    </location>
</feature>
<dbReference type="Proteomes" id="UP000247409">
    <property type="component" value="Unassembled WGS sequence"/>
</dbReference>
<dbReference type="AlphaFoldDB" id="A0A2V3IEE0"/>
<dbReference type="InterPro" id="IPR036789">
    <property type="entry name" value="Ribosomal_uL6-like_a/b-dom_sf"/>
</dbReference>
<dbReference type="InterPro" id="IPR019906">
    <property type="entry name" value="Ribosomal_uL6_bac-type"/>
</dbReference>
<keyword evidence="3 4" id="KW-0687">Ribonucleoprotein</keyword>
<dbReference type="GO" id="GO:0005840">
    <property type="term" value="C:ribosome"/>
    <property type="evidence" value="ECO:0007669"/>
    <property type="project" value="UniProtKB-KW"/>
</dbReference>
<comment type="caution">
    <text evidence="7">The sequence shown here is derived from an EMBL/GenBank/DDBJ whole genome shotgun (WGS) entry which is preliminary data.</text>
</comment>
<evidence type="ECO:0000256" key="4">
    <source>
        <dbReference type="RuleBase" id="RU003869"/>
    </source>
</evidence>
<sequence>MAARMLPIISLKQFYKYLGRYVRASPFATRITAPTKQLRVPTEPGVALFFYPPDSCQKTTAFAAGPLGHTASTIHPANFQIVRSVALPEEQLIPRINYWGVGNALSVTKNLASGVTDGFAVNLELHGVGYRAEALPERNQLLLRLGLSHVIELPLHHPHVFINVISPQLVQVAGINRPKVHQLAATIRSYRPPEPYKGKGIRYKSEPVRRKRARKD</sequence>